<feature type="compositionally biased region" description="Basic and acidic residues" evidence="1">
    <location>
        <begin position="1"/>
        <end position="18"/>
    </location>
</feature>
<dbReference type="InterPro" id="IPR051686">
    <property type="entry name" value="Lipoprotein_DolP"/>
</dbReference>
<dbReference type="InterPro" id="IPR007055">
    <property type="entry name" value="BON_dom"/>
</dbReference>
<name>A0A9Q9SG94_9BURK</name>
<evidence type="ECO:0000313" key="4">
    <source>
        <dbReference type="Proteomes" id="UP000494172"/>
    </source>
</evidence>
<accession>A0A9Q9SG94</accession>
<evidence type="ECO:0000256" key="1">
    <source>
        <dbReference type="SAM" id="MobiDB-lite"/>
    </source>
</evidence>
<dbReference type="EMBL" id="CABVPX010000006">
    <property type="protein sequence ID" value="VWB43466.1"/>
    <property type="molecule type" value="Genomic_DNA"/>
</dbReference>
<feature type="region of interest" description="Disordered" evidence="1">
    <location>
        <begin position="1"/>
        <end position="21"/>
    </location>
</feature>
<dbReference type="Gene3D" id="3.30.1340.30">
    <property type="match status" value="1"/>
</dbReference>
<dbReference type="PANTHER" id="PTHR34606">
    <property type="entry name" value="BON DOMAIN-CONTAINING PROTEIN"/>
    <property type="match status" value="1"/>
</dbReference>
<reference evidence="3 4" key="1">
    <citation type="submission" date="2019-09" db="EMBL/GenBank/DDBJ databases">
        <authorList>
            <person name="Depoorter E."/>
        </authorList>
    </citation>
    <scope>NUCLEOTIDE SEQUENCE [LARGE SCALE GENOMIC DNA]</scope>
    <source>
        <strain evidence="3">LMG 24066</strain>
    </source>
</reference>
<dbReference type="PANTHER" id="PTHR34606:SF15">
    <property type="entry name" value="BON DOMAIN-CONTAINING PROTEIN"/>
    <property type="match status" value="1"/>
</dbReference>
<feature type="domain" description="BON" evidence="2">
    <location>
        <begin position="68"/>
        <end position="136"/>
    </location>
</feature>
<comment type="caution">
    <text evidence="3">The sequence shown here is derived from an EMBL/GenBank/DDBJ whole genome shotgun (WGS) entry which is preliminary data.</text>
</comment>
<dbReference type="RefSeq" id="WP_174992195.1">
    <property type="nucleotide sequence ID" value="NZ_CABVPX010000006.1"/>
</dbReference>
<dbReference type="Proteomes" id="UP000494172">
    <property type="component" value="Unassembled WGS sequence"/>
</dbReference>
<evidence type="ECO:0000259" key="2">
    <source>
        <dbReference type="PROSITE" id="PS50914"/>
    </source>
</evidence>
<dbReference type="SMART" id="SM00749">
    <property type="entry name" value="BON"/>
    <property type="match status" value="1"/>
</dbReference>
<protein>
    <submittedName>
        <fullName evidence="3">Transporter</fullName>
    </submittedName>
</protein>
<organism evidence="3 4">
    <name type="scientific">Burkholderia arboris</name>
    <dbReference type="NCBI Taxonomy" id="488730"/>
    <lineage>
        <taxon>Bacteria</taxon>
        <taxon>Pseudomonadati</taxon>
        <taxon>Pseudomonadota</taxon>
        <taxon>Betaproteobacteria</taxon>
        <taxon>Burkholderiales</taxon>
        <taxon>Burkholderiaceae</taxon>
        <taxon>Burkholderia</taxon>
        <taxon>Burkholderia cepacia complex</taxon>
    </lineage>
</organism>
<gene>
    <name evidence="3" type="ORF">BAR24066_01947</name>
</gene>
<dbReference type="Pfam" id="PF04972">
    <property type="entry name" value="BON"/>
    <property type="match status" value="1"/>
</dbReference>
<dbReference type="AlphaFoldDB" id="A0A9Q9SG94"/>
<proteinExistence type="predicted"/>
<sequence>MDATKTMRRDGTSREPARPKRMTPVVSIASMLMLSCAGFAAAPGQASAEEGFGAKLANQASAVGGQIRDATLASRVRAALVAERGLASGDIDVQVRHRVAELTGSVPDERQRATALRVAHDVDGVSGVRDRLQIRRK</sequence>
<dbReference type="PROSITE" id="PS50914">
    <property type="entry name" value="BON"/>
    <property type="match status" value="1"/>
</dbReference>
<dbReference type="InterPro" id="IPR014004">
    <property type="entry name" value="Transpt-assoc_nodulatn_dom_bac"/>
</dbReference>
<evidence type="ECO:0000313" key="3">
    <source>
        <dbReference type="EMBL" id="VWB43466.1"/>
    </source>
</evidence>